<evidence type="ECO:0000256" key="2">
    <source>
        <dbReference type="ARBA" id="ARBA00001946"/>
    </source>
</evidence>
<evidence type="ECO:0000256" key="7">
    <source>
        <dbReference type="ARBA" id="ARBA00022741"/>
    </source>
</evidence>
<comment type="catalytic activity">
    <reaction evidence="1">
        <text>ATP = 3',5'-cyclic AMP + diphosphate</text>
        <dbReference type="Rhea" id="RHEA:15389"/>
        <dbReference type="ChEBI" id="CHEBI:30616"/>
        <dbReference type="ChEBI" id="CHEBI:33019"/>
        <dbReference type="ChEBI" id="CHEBI:58165"/>
        <dbReference type="EC" id="4.6.1.1"/>
    </reaction>
</comment>
<evidence type="ECO:0000256" key="6">
    <source>
        <dbReference type="ARBA" id="ARBA00022723"/>
    </source>
</evidence>
<evidence type="ECO:0000256" key="9">
    <source>
        <dbReference type="ARBA" id="ARBA00022842"/>
    </source>
</evidence>
<dbReference type="PROSITE" id="PS50125">
    <property type="entry name" value="GUANYLATE_CYCLASE_2"/>
    <property type="match status" value="2"/>
</dbReference>
<dbReference type="GeneID" id="108047353"/>
<dbReference type="GO" id="GO:0007189">
    <property type="term" value="P:adenylate cyclase-activating G protein-coupled receptor signaling pathway"/>
    <property type="evidence" value="ECO:0007669"/>
    <property type="project" value="TreeGrafter"/>
</dbReference>
<feature type="transmembrane region" description="Helical" evidence="16">
    <location>
        <begin position="138"/>
        <end position="156"/>
    </location>
</feature>
<keyword evidence="7" id="KW-0547">Nucleotide-binding</keyword>
<dbReference type="GO" id="GO:0046872">
    <property type="term" value="F:metal ion binding"/>
    <property type="evidence" value="ECO:0007669"/>
    <property type="project" value="UniProtKB-KW"/>
</dbReference>
<feature type="transmembrane region" description="Helical" evidence="16">
    <location>
        <begin position="734"/>
        <end position="752"/>
    </location>
</feature>
<keyword evidence="5 16" id="KW-0812">Transmembrane</keyword>
<feature type="transmembrane region" description="Helical" evidence="16">
    <location>
        <begin position="162"/>
        <end position="182"/>
    </location>
</feature>
<dbReference type="GO" id="GO:0004016">
    <property type="term" value="F:adenylate cyclase activity"/>
    <property type="evidence" value="ECO:0007669"/>
    <property type="project" value="UniProtKB-EC"/>
</dbReference>
<sequence length="1169" mass="134215">MDNPYYQEDVVAYRSLSTIKELEWRHLKKKCQSLHLEMACSRLRELVMLLNVGRFIWTIELLMVLHMIILLAIVKNVVLVSLLPYLVVMLLTPFIMLGSIHDNVGIVFNTVISWVMAISLTLMDILSDLLGAIHHGSPYPIVPCYDHVVLVCVYMTLPISFFNGYCVYILGVAVSVVYFCYVLEMQYLNNQVSIALLASYAIYLFILNLIFWYFTLIREYNMRRAILSRYQLVYQSIVYQTVLKKENALLESILPRRMVRTLQEEIFNLIEDQDRHIPHHGICSRKLFLEPYPEVSILVADMVNYTHFTTTLEVPQLVEILHELFVSFDLAANRNRAMRIKFLGDAYNCVAGIPNYNAAHASCCVDQALEMIHITQDLSSRRSLSINLRIGVHSGEVLAGIIGHTKWQFDIWSKDVDITNRLETSGLPGMVHVSQRTLSMLDEHYVFDEGTEVAKNDPILQKAGIRTYLVSSRQPDPMEPGDLDNEFSNASINSGRLSYGGYYEEIQGKAHREMMDEVEHMALGFSYTECKRQRFIKKRTLSEKYMLNARIYFILGVFRSWKREWAFHSLPDLMMKYTLLWVLFAGLAILCMNWIVTPQYLNLFVMFGILLLLAVLCFLAGYKKLSLQRRQLTPMSQPSCFLSRWLIRISELIEESIFVRVPVAVVVLLLLYVMASLAVFTCDVAKLELGIIEAHLYNEKSYAECFGPWTITYCVVIVLSLLFVFMGCPHLIKMLVGLLILGLHFCTIHYYYGFAFERSETTDLGLKADYAHTWYLVAFFIVVIIQEHHLNYMSKVSYFMRVCYEDTHTQTQDKLRSIKIIMANILPSHVAEVYKVRLASDQLYYENFNKVAVMFASIENFDADTAGLRILHEIICCFDDLLVNYQLRYKIEKIKVMGWTYMVACGLEVEHYTDFSIDIPVKAPETESEVRRRSSVLTVHFGSTEDDEMSGDTVSQPYAQVQDAAVLVMTEFALDLLRIMDDIRFNHVFSEYNTFMNGGLKIGISHGPVMAGVVGLSKPHYDIWGHTVNMASRMTSTGLLDNIQVTRHTAKVLRQFNIRCNYRAHTEVKGVGKVPTYLVVLDNNLVFHEHDQVSMSMKSSKSLLIESGPLPFTVSYVPPKSSTSEGESEEAEEEAAEEQEHDEEEEENELEEPKQERQKGGIIITGDLY</sequence>
<dbReference type="SMART" id="SM00044">
    <property type="entry name" value="CYCc"/>
    <property type="match status" value="2"/>
</dbReference>
<feature type="region of interest" description="Disordered" evidence="15">
    <location>
        <begin position="1116"/>
        <end position="1169"/>
    </location>
</feature>
<evidence type="ECO:0000256" key="12">
    <source>
        <dbReference type="ARBA" id="ARBA00023136"/>
    </source>
</evidence>
<feature type="transmembrane region" description="Helical" evidence="16">
    <location>
        <begin position="657"/>
        <end position="680"/>
    </location>
</feature>
<comment type="similarity">
    <text evidence="14">Belongs to the adenylyl cyclase class-4/guanylyl cyclase family.</text>
</comment>
<feature type="transmembrane region" description="Helical" evidence="16">
    <location>
        <begin position="706"/>
        <end position="727"/>
    </location>
</feature>
<comment type="subcellular location">
    <subcellularLocation>
        <location evidence="3">Membrane</location>
        <topology evidence="3">Multi-pass membrane protein</topology>
    </subcellularLocation>
</comment>
<feature type="domain" description="Guanylate cyclase" evidence="17">
    <location>
        <begin position="296"/>
        <end position="423"/>
    </location>
</feature>
<feature type="compositionally biased region" description="Acidic residues" evidence="15">
    <location>
        <begin position="1126"/>
        <end position="1150"/>
    </location>
</feature>
<dbReference type="RefSeq" id="XP_016982988.1">
    <property type="nucleotide sequence ID" value="XM_017127499.1"/>
</dbReference>
<evidence type="ECO:0000259" key="17">
    <source>
        <dbReference type="PROSITE" id="PS50125"/>
    </source>
</evidence>
<evidence type="ECO:0000256" key="5">
    <source>
        <dbReference type="ARBA" id="ARBA00022692"/>
    </source>
</evidence>
<keyword evidence="6" id="KW-0479">Metal-binding</keyword>
<dbReference type="InterPro" id="IPR029787">
    <property type="entry name" value="Nucleotide_cyclase"/>
</dbReference>
<reference evidence="18" key="1">
    <citation type="submission" date="2025-08" db="UniProtKB">
        <authorList>
            <consortium name="RefSeq"/>
        </authorList>
    </citation>
    <scope>IDENTIFICATION</scope>
</reference>
<evidence type="ECO:0000256" key="13">
    <source>
        <dbReference type="ARBA" id="ARBA00023239"/>
    </source>
</evidence>
<dbReference type="Gene3D" id="3.30.70.1230">
    <property type="entry name" value="Nucleotide cyclase"/>
    <property type="match status" value="2"/>
</dbReference>
<gene>
    <name evidence="18" type="primary">LOC108047353</name>
</gene>
<feature type="transmembrane region" description="Helical" evidence="16">
    <location>
        <begin position="772"/>
        <end position="790"/>
    </location>
</feature>
<evidence type="ECO:0000256" key="15">
    <source>
        <dbReference type="SAM" id="MobiDB-lite"/>
    </source>
</evidence>
<name>A0A6P4F6N0_DRORH</name>
<dbReference type="SUPFAM" id="SSF55073">
    <property type="entry name" value="Nucleotide cyclase"/>
    <property type="match status" value="2"/>
</dbReference>
<dbReference type="GO" id="GO:0005524">
    <property type="term" value="F:ATP binding"/>
    <property type="evidence" value="ECO:0007669"/>
    <property type="project" value="UniProtKB-KW"/>
</dbReference>
<proteinExistence type="inferred from homology"/>
<dbReference type="InterPro" id="IPR001054">
    <property type="entry name" value="A/G_cyclase"/>
</dbReference>
<organism evidence="18">
    <name type="scientific">Drosophila rhopaloa</name>
    <name type="common">Fruit fly</name>
    <dbReference type="NCBI Taxonomy" id="1041015"/>
    <lineage>
        <taxon>Eukaryota</taxon>
        <taxon>Metazoa</taxon>
        <taxon>Ecdysozoa</taxon>
        <taxon>Arthropoda</taxon>
        <taxon>Hexapoda</taxon>
        <taxon>Insecta</taxon>
        <taxon>Pterygota</taxon>
        <taxon>Neoptera</taxon>
        <taxon>Endopterygota</taxon>
        <taxon>Diptera</taxon>
        <taxon>Brachycera</taxon>
        <taxon>Muscomorpha</taxon>
        <taxon>Ephydroidea</taxon>
        <taxon>Drosophilidae</taxon>
        <taxon>Drosophila</taxon>
        <taxon>Sophophora</taxon>
    </lineage>
</organism>
<dbReference type="EC" id="4.6.1.1" evidence="4"/>
<evidence type="ECO:0000256" key="4">
    <source>
        <dbReference type="ARBA" id="ARBA00012201"/>
    </source>
</evidence>
<evidence type="ECO:0000256" key="14">
    <source>
        <dbReference type="RuleBase" id="RU000405"/>
    </source>
</evidence>
<evidence type="ECO:0000256" key="10">
    <source>
        <dbReference type="ARBA" id="ARBA00022989"/>
    </source>
</evidence>
<comment type="cofactor">
    <cofactor evidence="2">
        <name>Mg(2+)</name>
        <dbReference type="ChEBI" id="CHEBI:18420"/>
    </cofactor>
</comment>
<evidence type="ECO:0000256" key="11">
    <source>
        <dbReference type="ARBA" id="ARBA00022998"/>
    </source>
</evidence>
<keyword evidence="8" id="KW-0067">ATP-binding</keyword>
<dbReference type="AlphaFoldDB" id="A0A6P4F6N0"/>
<accession>A0A6P4F6N0</accession>
<evidence type="ECO:0000256" key="16">
    <source>
        <dbReference type="SAM" id="Phobius"/>
    </source>
</evidence>
<keyword evidence="10 16" id="KW-1133">Transmembrane helix</keyword>
<protein>
    <recommendedName>
        <fullName evidence="4">adenylate cyclase</fullName>
        <ecNumber evidence="4">4.6.1.1</ecNumber>
    </recommendedName>
</protein>
<dbReference type="InterPro" id="IPR018297">
    <property type="entry name" value="A/G_cyclase_CS"/>
</dbReference>
<dbReference type="Pfam" id="PF00211">
    <property type="entry name" value="Guanylate_cyc"/>
    <property type="match status" value="2"/>
</dbReference>
<dbReference type="OrthoDB" id="7846071at2759"/>
<dbReference type="FunFam" id="3.30.70.1230:FF:000024">
    <property type="entry name" value="ACXA, isoform A"/>
    <property type="match status" value="1"/>
</dbReference>
<dbReference type="CDD" id="cd07302">
    <property type="entry name" value="CHD"/>
    <property type="match status" value="2"/>
</dbReference>
<dbReference type="GO" id="GO:0005886">
    <property type="term" value="C:plasma membrane"/>
    <property type="evidence" value="ECO:0007669"/>
    <property type="project" value="TreeGrafter"/>
</dbReference>
<evidence type="ECO:0000256" key="1">
    <source>
        <dbReference type="ARBA" id="ARBA00001593"/>
    </source>
</evidence>
<dbReference type="GO" id="GO:0035556">
    <property type="term" value="P:intracellular signal transduction"/>
    <property type="evidence" value="ECO:0007669"/>
    <property type="project" value="InterPro"/>
</dbReference>
<feature type="transmembrane region" description="Helical" evidence="16">
    <location>
        <begin position="194"/>
        <end position="214"/>
    </location>
</feature>
<dbReference type="RefSeq" id="XP_016982988.2">
    <property type="nucleotide sequence ID" value="XM_017127499.2"/>
</dbReference>
<evidence type="ECO:0000256" key="8">
    <source>
        <dbReference type="ARBA" id="ARBA00022840"/>
    </source>
</evidence>
<keyword evidence="11" id="KW-0115">cAMP biosynthesis</keyword>
<keyword evidence="12 16" id="KW-0472">Membrane</keyword>
<feature type="transmembrane region" description="Helical" evidence="16">
    <location>
        <begin position="573"/>
        <end position="595"/>
    </location>
</feature>
<feature type="transmembrane region" description="Helical" evidence="16">
    <location>
        <begin position="81"/>
        <end position="100"/>
    </location>
</feature>
<dbReference type="PANTHER" id="PTHR45627">
    <property type="entry name" value="ADENYLATE CYCLASE TYPE 1"/>
    <property type="match status" value="1"/>
</dbReference>
<feature type="transmembrane region" description="Helical" evidence="16">
    <location>
        <begin position="55"/>
        <end position="74"/>
    </location>
</feature>
<evidence type="ECO:0000256" key="3">
    <source>
        <dbReference type="ARBA" id="ARBA00004141"/>
    </source>
</evidence>
<dbReference type="GO" id="GO:0006171">
    <property type="term" value="P:cAMP biosynthetic process"/>
    <property type="evidence" value="ECO:0007669"/>
    <property type="project" value="UniProtKB-KW"/>
</dbReference>
<evidence type="ECO:0000313" key="18">
    <source>
        <dbReference type="RefSeq" id="XP_016982988.1"/>
    </source>
</evidence>
<feature type="transmembrane region" description="Helical" evidence="16">
    <location>
        <begin position="601"/>
        <end position="622"/>
    </location>
</feature>
<feature type="domain" description="Guanylate cyclase" evidence="17">
    <location>
        <begin position="852"/>
        <end position="1035"/>
    </location>
</feature>
<feature type="transmembrane region" description="Helical" evidence="16">
    <location>
        <begin position="106"/>
        <end position="126"/>
    </location>
</feature>
<keyword evidence="13 14" id="KW-0456">Lyase</keyword>
<dbReference type="PANTHER" id="PTHR45627:SF23">
    <property type="entry name" value="AT30656P-RELATED"/>
    <property type="match status" value="1"/>
</dbReference>
<keyword evidence="9" id="KW-0460">Magnesium</keyword>
<dbReference type="PROSITE" id="PS00452">
    <property type="entry name" value="GUANYLATE_CYCLASE_1"/>
    <property type="match status" value="1"/>
</dbReference>